<dbReference type="EMBL" id="NPEF01000181">
    <property type="protein sequence ID" value="PJZ92033.1"/>
    <property type="molecule type" value="Genomic_DNA"/>
</dbReference>
<feature type="region of interest" description="Disordered" evidence="1">
    <location>
        <begin position="127"/>
        <end position="160"/>
    </location>
</feature>
<evidence type="ECO:0008006" key="3">
    <source>
        <dbReference type="Google" id="ProtNLM"/>
    </source>
</evidence>
<sequence length="276" mass="31457">MTEDVRNFSQRKEPQYMGPEFKTFFLPLLLLSFLDISGQSKEEADPLLQKSKRDLENVGRRIDLLPIVQKSPAHGRYLRTKRLCERGEDYVTRYNNFKGGISILNQCIRELTDIDSAYSLGIVSAQGQRSEETKKQPQTNEPKNQNTPAETQTNPPPTSICPADHVSYQFSKRTRCAFIGNTLMNFKAAETFCKNKNMALLDPIWMGNKGVLGALGSAQQNKSWTYKDQYLWLNTYRNKHYLAKSSNIADMFSYQITENATPTVLAYPVCDDTRGI</sequence>
<reference evidence="2" key="1">
    <citation type="submission" date="2017-07" db="EMBL/GenBank/DDBJ databases">
        <title>Leptospira spp. isolated from tropical soils.</title>
        <authorList>
            <person name="Thibeaux R."/>
            <person name="Iraola G."/>
            <person name="Ferres I."/>
            <person name="Bierque E."/>
            <person name="Girault D."/>
            <person name="Soupe-Gilbert M.-E."/>
            <person name="Picardeau M."/>
            <person name="Goarant C."/>
        </authorList>
    </citation>
    <scope>NUCLEOTIDE SEQUENCE [LARGE SCALE GENOMIC DNA]</scope>
    <source>
        <strain evidence="2">ATI7-C-A5</strain>
    </source>
</reference>
<evidence type="ECO:0000313" key="2">
    <source>
        <dbReference type="EMBL" id="PJZ92033.1"/>
    </source>
</evidence>
<gene>
    <name evidence="2" type="ORF">CH379_15390</name>
</gene>
<organism evidence="2">
    <name type="scientific">Leptospira ellisii</name>
    <dbReference type="NCBI Taxonomy" id="2023197"/>
    <lineage>
        <taxon>Bacteria</taxon>
        <taxon>Pseudomonadati</taxon>
        <taxon>Spirochaetota</taxon>
        <taxon>Spirochaetia</taxon>
        <taxon>Leptospirales</taxon>
        <taxon>Leptospiraceae</taxon>
        <taxon>Leptospira</taxon>
    </lineage>
</organism>
<evidence type="ECO:0000256" key="1">
    <source>
        <dbReference type="SAM" id="MobiDB-lite"/>
    </source>
</evidence>
<comment type="caution">
    <text evidence="2">The sequence shown here is derived from an EMBL/GenBank/DDBJ whole genome shotgun (WGS) entry which is preliminary data.</text>
</comment>
<accession>A0A2N0B6A6</accession>
<name>A0A2N0B6A6_9LEPT</name>
<protein>
    <recommendedName>
        <fullName evidence="3">C-type lectin domain-containing protein</fullName>
    </recommendedName>
</protein>
<proteinExistence type="predicted"/>
<feature type="compositionally biased region" description="Polar residues" evidence="1">
    <location>
        <begin position="136"/>
        <end position="153"/>
    </location>
</feature>
<dbReference type="AlphaFoldDB" id="A0A2N0B6A6"/>